<dbReference type="SUPFAM" id="SSF55729">
    <property type="entry name" value="Acyl-CoA N-acyltransferases (Nat)"/>
    <property type="match status" value="1"/>
</dbReference>
<dbReference type="Gene3D" id="3.40.630.30">
    <property type="match status" value="1"/>
</dbReference>
<dbReference type="AlphaFoldDB" id="A0A0A0JRD1"/>
<keyword evidence="2" id="KW-1185">Reference proteome</keyword>
<protein>
    <recommendedName>
        <fullName evidence="3">Acetyltransferase-like protein</fullName>
    </recommendedName>
</protein>
<proteinExistence type="predicted"/>
<evidence type="ECO:0008006" key="3">
    <source>
        <dbReference type="Google" id="ProtNLM"/>
    </source>
</evidence>
<dbReference type="EMBL" id="AVPK01000002">
    <property type="protein sequence ID" value="KGN38592.1"/>
    <property type="molecule type" value="Genomic_DNA"/>
</dbReference>
<evidence type="ECO:0000313" key="2">
    <source>
        <dbReference type="Proteomes" id="UP000030011"/>
    </source>
</evidence>
<reference evidence="1 2" key="1">
    <citation type="submission" date="2013-08" db="EMBL/GenBank/DDBJ databases">
        <title>The genome sequence of Knoellia subterranea.</title>
        <authorList>
            <person name="Zhu W."/>
            <person name="Wang G."/>
        </authorList>
    </citation>
    <scope>NUCLEOTIDE SEQUENCE [LARGE SCALE GENOMIC DNA]</scope>
    <source>
        <strain evidence="1 2">KCTC 19937</strain>
    </source>
</reference>
<dbReference type="InterPro" id="IPR016181">
    <property type="entry name" value="Acyl_CoA_acyltransferase"/>
</dbReference>
<dbReference type="OrthoDB" id="342444at2"/>
<accession>A0A0A0JRD1</accession>
<name>A0A0A0JRD1_9MICO</name>
<organism evidence="1 2">
    <name type="scientific">Knoellia subterranea KCTC 19937</name>
    <dbReference type="NCBI Taxonomy" id="1385521"/>
    <lineage>
        <taxon>Bacteria</taxon>
        <taxon>Bacillati</taxon>
        <taxon>Actinomycetota</taxon>
        <taxon>Actinomycetes</taxon>
        <taxon>Micrococcales</taxon>
        <taxon>Intrasporangiaceae</taxon>
        <taxon>Knoellia</taxon>
    </lineage>
</organism>
<evidence type="ECO:0000313" key="1">
    <source>
        <dbReference type="EMBL" id="KGN38592.1"/>
    </source>
</evidence>
<dbReference type="eggNOG" id="COG0456">
    <property type="taxonomic scope" value="Bacteria"/>
</dbReference>
<gene>
    <name evidence="1" type="ORF">N803_07590</name>
</gene>
<dbReference type="STRING" id="1385521.N803_07590"/>
<sequence length="250" mass="28064">MDLQIATLAERPDLAHLLRDFDDPWPEFMKWDPVGDLYYSRVSTTYPEWTLLAWDAADPTRLVAKSHSIPFAMGEELGRTELPEDGWDGIILWSFLDEVAGREPTHASALEVAIRPDLQGTGLASVMLEAKRRNAIRLGVSDLYAPVRPNGKHHEPHTPMTEYACRTRDDGLPVDPWLRLHVRVGGTIEGVCPRAMTISGTLAEWRGWTGLPFDESGDVEVPLALNPVHVSVEHDHAVYVEPGVWVRHRL</sequence>
<dbReference type="RefSeq" id="WP_035902974.1">
    <property type="nucleotide sequence ID" value="NZ_AVPK01000002.1"/>
</dbReference>
<comment type="caution">
    <text evidence="1">The sequence shown here is derived from an EMBL/GenBank/DDBJ whole genome shotgun (WGS) entry which is preliminary data.</text>
</comment>
<dbReference type="Proteomes" id="UP000030011">
    <property type="component" value="Unassembled WGS sequence"/>
</dbReference>